<dbReference type="PANTHER" id="PTHR38445">
    <property type="entry name" value="HTH-TYPE TRANSCRIPTIONAL REPRESSOR YTRA"/>
    <property type="match status" value="1"/>
</dbReference>
<name>A0ABU3TRD5_9BACT</name>
<keyword evidence="2" id="KW-0238">DNA-binding</keyword>
<evidence type="ECO:0000313" key="6">
    <source>
        <dbReference type="Proteomes" id="UP001249959"/>
    </source>
</evidence>
<dbReference type="SUPFAM" id="SSF46785">
    <property type="entry name" value="Winged helix' DNA-binding domain"/>
    <property type="match status" value="1"/>
</dbReference>
<dbReference type="InterPro" id="IPR000524">
    <property type="entry name" value="Tscrpt_reg_HTH_GntR"/>
</dbReference>
<dbReference type="CDD" id="cd07377">
    <property type="entry name" value="WHTH_GntR"/>
    <property type="match status" value="1"/>
</dbReference>
<dbReference type="PANTHER" id="PTHR38445:SF10">
    <property type="entry name" value="GNTR-FAMILY TRANSCRIPTIONAL REGULATOR"/>
    <property type="match status" value="1"/>
</dbReference>
<dbReference type="InterPro" id="IPR036388">
    <property type="entry name" value="WH-like_DNA-bd_sf"/>
</dbReference>
<proteinExistence type="predicted"/>
<evidence type="ECO:0000259" key="4">
    <source>
        <dbReference type="PROSITE" id="PS50949"/>
    </source>
</evidence>
<dbReference type="Proteomes" id="UP001249959">
    <property type="component" value="Unassembled WGS sequence"/>
</dbReference>
<dbReference type="InterPro" id="IPR028082">
    <property type="entry name" value="Peripla_BP_I"/>
</dbReference>
<dbReference type="SUPFAM" id="SSF53822">
    <property type="entry name" value="Periplasmic binding protein-like I"/>
    <property type="match status" value="1"/>
</dbReference>
<dbReference type="EMBL" id="JAVNWW010000001">
    <property type="protein sequence ID" value="MDU0808414.1"/>
    <property type="molecule type" value="Genomic_DNA"/>
</dbReference>
<evidence type="ECO:0000256" key="2">
    <source>
        <dbReference type="ARBA" id="ARBA00023125"/>
    </source>
</evidence>
<feature type="domain" description="HTH gntR-type" evidence="4">
    <location>
        <begin position="17"/>
        <end position="85"/>
    </location>
</feature>
<dbReference type="SMART" id="SM00345">
    <property type="entry name" value="HTH_GNTR"/>
    <property type="match status" value="1"/>
</dbReference>
<dbReference type="Pfam" id="PF00392">
    <property type="entry name" value="GntR"/>
    <property type="match status" value="1"/>
</dbReference>
<sequence length="342" mass="38995">MVKSFISFSAKNADNKLPKYQQLINSLLRDIEMGELKPGERLPSINEASEECYLSRDTVERAYTELHKMGVITSIFRKGYFISDSKIKTKTKVLFLVGKITNTNKVVFDSFCESLGKNVMVDIYTYQYKTSQFQEIMSQQLGNYHYYVIMPHLIEEEEENIKCLKKISGDRLILLDQNFNSISHAHASIVTQPKEQLIALLENQLNLFNKYHSFKLVVSEEDYFDPALINGCSEFCESQGMDFQVLDGLESEDVCEGVIYFTLDDQDLVRAIKYAELNNLEIGKQVGLIAFNDSHFKEILVGGISVLSNQPIRMGEMAAQLINSTDKSSHELALLFIPRKSL</sequence>
<reference evidence="5 6" key="1">
    <citation type="submission" date="2023-09" db="EMBL/GenBank/DDBJ databases">
        <title>Aquirufa genomes.</title>
        <authorList>
            <person name="Pitt A."/>
        </authorList>
    </citation>
    <scope>NUCLEOTIDE SEQUENCE [LARGE SCALE GENOMIC DNA]</scope>
    <source>
        <strain evidence="5 6">LEOWEIH-7C</strain>
    </source>
</reference>
<organism evidence="5 6">
    <name type="scientific">Aquirufa regiilacus</name>
    <dbReference type="NCBI Taxonomy" id="3024868"/>
    <lineage>
        <taxon>Bacteria</taxon>
        <taxon>Pseudomonadati</taxon>
        <taxon>Bacteroidota</taxon>
        <taxon>Cytophagia</taxon>
        <taxon>Cytophagales</taxon>
        <taxon>Flectobacillaceae</taxon>
        <taxon>Aquirufa</taxon>
    </lineage>
</organism>
<comment type="caution">
    <text evidence="5">The sequence shown here is derived from an EMBL/GenBank/DDBJ whole genome shotgun (WGS) entry which is preliminary data.</text>
</comment>
<gene>
    <name evidence="5" type="ORF">PQG45_05125</name>
</gene>
<evidence type="ECO:0000256" key="3">
    <source>
        <dbReference type="ARBA" id="ARBA00023163"/>
    </source>
</evidence>
<dbReference type="RefSeq" id="WP_315575204.1">
    <property type="nucleotide sequence ID" value="NZ_JARDXH010000002.1"/>
</dbReference>
<evidence type="ECO:0000256" key="1">
    <source>
        <dbReference type="ARBA" id="ARBA00023015"/>
    </source>
</evidence>
<accession>A0ABU3TRD5</accession>
<keyword evidence="6" id="KW-1185">Reference proteome</keyword>
<dbReference type="Gene3D" id="1.10.10.10">
    <property type="entry name" value="Winged helix-like DNA-binding domain superfamily/Winged helix DNA-binding domain"/>
    <property type="match status" value="1"/>
</dbReference>
<dbReference type="Gene3D" id="3.40.50.2300">
    <property type="match status" value="2"/>
</dbReference>
<keyword evidence="3" id="KW-0804">Transcription</keyword>
<dbReference type="InterPro" id="IPR036390">
    <property type="entry name" value="WH_DNA-bd_sf"/>
</dbReference>
<protein>
    <submittedName>
        <fullName evidence="5">GntR family transcriptional regulator</fullName>
    </submittedName>
</protein>
<evidence type="ECO:0000313" key="5">
    <source>
        <dbReference type="EMBL" id="MDU0808414.1"/>
    </source>
</evidence>
<dbReference type="PROSITE" id="PS50949">
    <property type="entry name" value="HTH_GNTR"/>
    <property type="match status" value="1"/>
</dbReference>
<keyword evidence="1" id="KW-0805">Transcription regulation</keyword>